<organism evidence="2 3">
    <name type="scientific">Mycena indigotica</name>
    <dbReference type="NCBI Taxonomy" id="2126181"/>
    <lineage>
        <taxon>Eukaryota</taxon>
        <taxon>Fungi</taxon>
        <taxon>Dikarya</taxon>
        <taxon>Basidiomycota</taxon>
        <taxon>Agaricomycotina</taxon>
        <taxon>Agaricomycetes</taxon>
        <taxon>Agaricomycetidae</taxon>
        <taxon>Agaricales</taxon>
        <taxon>Marasmiineae</taxon>
        <taxon>Mycenaceae</taxon>
        <taxon>Mycena</taxon>
    </lineage>
</organism>
<sequence length="824" mass="92243">MGSLERLNDPAKVEYTPDRYKSFLLCARQHAYLMQAKRAGRGHQNDGLTLTRRGGLCVECWACPRDGRNVPVGWQNVSGKKSFLYKLMLSVDANFRLKNRLRANQRNDPPLGGGQSYFVENEPYQRHLKEYVAEKDVTTCAAFAALMQKDTKLTTGLRVSGVGGVVCARHGLVRRQGMGDLQKGERYANMDFIVLATLEGETITNVVISYDVVCQWQVLWPTRAKRIIQRGDLEVDLSSFTIQYALPVWHAAAHETSCRSSNTLKYALGVGKTDGEGIERTWSLLNPISWSTKEMGAGGRQDAIEDKIDHLNFEKNIGLGNTLLRKLIVALAESATQDGEFAEMSKNVAKETLKEWEATVHDWEMDHSKPNPYLVIGGKEAGPSEREILADLKAAELEDARAGLVPIIEGGKMTAAAFIKSGLVIEESQRRILAELESKSLLSADRSSAIQEQRYSILKKLKSWEQLQLSYMAGAHELRLADNDHRPAEVPPPKMELTKLYFPSDIPAAQRNVICARGVIDAEVKLRMGQCSDALTSLRGYLYTQAHLIYWRNANSVGQRQSTRSATLLARVGERIRRGSAKYRRAYEALVALKGVNFAPHFRKLEAGDISKRPEVENDIRAMKKLRAAEAGRASRNEPTQGTLTSAVSWIWTVKGGDDQQLHDSVRVDWSKAKARRDRWQEEVALLREEMKHVLRSLAAIQSDWRERAGRKNRAVHKAIGESFFASWSQSVLGAIEMIQNGEVLKGLLDGTAEETLELDIQVQEDAGTERAGGERIAPPEEDIAPARRYATRLQTRVTTMERFVPARMPWVPQDPVIDGPDEF</sequence>
<feature type="coiled-coil region" evidence="1">
    <location>
        <begin position="670"/>
        <end position="697"/>
    </location>
</feature>
<accession>A0A8H6SXT5</accession>
<dbReference type="PANTHER" id="PTHR33104:SF2">
    <property type="entry name" value="CXC3 LIKE CYSTEINE CLUSTER DOMAIN-CONTAINING PROTEIN"/>
    <property type="match status" value="1"/>
</dbReference>
<evidence type="ECO:0000313" key="3">
    <source>
        <dbReference type="Proteomes" id="UP000636479"/>
    </source>
</evidence>
<gene>
    <name evidence="2" type="ORF">MIND_00504300</name>
</gene>
<dbReference type="OrthoDB" id="2804062at2759"/>
<dbReference type="AlphaFoldDB" id="A0A8H6SXT5"/>
<dbReference type="RefSeq" id="XP_037222129.1">
    <property type="nucleotide sequence ID" value="XM_037361837.1"/>
</dbReference>
<dbReference type="PANTHER" id="PTHR33104">
    <property type="entry name" value="SI:DKEY-29D5.2"/>
    <property type="match status" value="1"/>
</dbReference>
<name>A0A8H6SXT5_9AGAR</name>
<dbReference type="Pfam" id="PF18758">
    <property type="entry name" value="KDZ"/>
    <property type="match status" value="1"/>
</dbReference>
<keyword evidence="1" id="KW-0175">Coiled coil</keyword>
<proteinExistence type="predicted"/>
<keyword evidence="3" id="KW-1185">Reference proteome</keyword>
<evidence type="ECO:0000313" key="2">
    <source>
        <dbReference type="EMBL" id="KAF7307110.1"/>
    </source>
</evidence>
<dbReference type="InterPro" id="IPR040521">
    <property type="entry name" value="KDZ"/>
</dbReference>
<comment type="caution">
    <text evidence="2">The sequence shown here is derived from an EMBL/GenBank/DDBJ whole genome shotgun (WGS) entry which is preliminary data.</text>
</comment>
<protein>
    <submittedName>
        <fullName evidence="2">CxC2 domain-containing protein</fullName>
    </submittedName>
</protein>
<dbReference type="Proteomes" id="UP000636479">
    <property type="component" value="Unassembled WGS sequence"/>
</dbReference>
<dbReference type="GeneID" id="59344353"/>
<evidence type="ECO:0000256" key="1">
    <source>
        <dbReference type="SAM" id="Coils"/>
    </source>
</evidence>
<reference evidence="2" key="1">
    <citation type="submission" date="2020-05" db="EMBL/GenBank/DDBJ databases">
        <title>Mycena genomes resolve the evolution of fungal bioluminescence.</title>
        <authorList>
            <person name="Tsai I.J."/>
        </authorList>
    </citation>
    <scope>NUCLEOTIDE SEQUENCE</scope>
    <source>
        <strain evidence="2">171206Taipei</strain>
    </source>
</reference>
<dbReference type="EMBL" id="JACAZF010000004">
    <property type="protein sequence ID" value="KAF7307110.1"/>
    <property type="molecule type" value="Genomic_DNA"/>
</dbReference>